<evidence type="ECO:0000256" key="1">
    <source>
        <dbReference type="SAM" id="MobiDB-lite"/>
    </source>
</evidence>
<proteinExistence type="predicted"/>
<organism evidence="2 3">
    <name type="scientific">Digitaria exilis</name>
    <dbReference type="NCBI Taxonomy" id="1010633"/>
    <lineage>
        <taxon>Eukaryota</taxon>
        <taxon>Viridiplantae</taxon>
        <taxon>Streptophyta</taxon>
        <taxon>Embryophyta</taxon>
        <taxon>Tracheophyta</taxon>
        <taxon>Spermatophyta</taxon>
        <taxon>Magnoliopsida</taxon>
        <taxon>Liliopsida</taxon>
        <taxon>Poales</taxon>
        <taxon>Poaceae</taxon>
        <taxon>PACMAD clade</taxon>
        <taxon>Panicoideae</taxon>
        <taxon>Panicodae</taxon>
        <taxon>Paniceae</taxon>
        <taxon>Anthephorinae</taxon>
        <taxon>Digitaria</taxon>
    </lineage>
</organism>
<dbReference type="InterPro" id="IPR039876">
    <property type="entry name" value="HAP28"/>
</dbReference>
<name>A0A835E1V3_9POAL</name>
<comment type="caution">
    <text evidence="2">The sequence shown here is derived from an EMBL/GenBank/DDBJ whole genome shotgun (WGS) entry which is preliminary data.</text>
</comment>
<sequence>MGRGKFKGKPTGRRNFSTPEEIGNEHAARPRPPLSVSSGSDNLSFQIIAAAGTSGRPRTFKKKEEEEEEEEEEREESEEESEDESDEKPKLKGTEGIIQIENPNLVKARNIKAKEVDVSCCIVQLGKTTELSRRER</sequence>
<keyword evidence="3" id="KW-1185">Reference proteome</keyword>
<gene>
    <name evidence="2" type="ORF">HU200_055041</name>
</gene>
<feature type="compositionally biased region" description="Polar residues" evidence="1">
    <location>
        <begin position="35"/>
        <end position="45"/>
    </location>
</feature>
<feature type="compositionally biased region" description="Acidic residues" evidence="1">
    <location>
        <begin position="65"/>
        <end position="86"/>
    </location>
</feature>
<dbReference type="PANTHER" id="PTHR22055">
    <property type="entry name" value="28 KDA HEAT- AND ACID-STABLE PHOSPHOPROTEIN PDGF-ASSOCIATED PROTEIN"/>
    <property type="match status" value="1"/>
</dbReference>
<dbReference type="EMBL" id="JACEFO010002359">
    <property type="protein sequence ID" value="KAF8663720.1"/>
    <property type="molecule type" value="Genomic_DNA"/>
</dbReference>
<dbReference type="OrthoDB" id="21120at2759"/>
<evidence type="ECO:0000313" key="3">
    <source>
        <dbReference type="Proteomes" id="UP000636709"/>
    </source>
</evidence>
<feature type="region of interest" description="Disordered" evidence="1">
    <location>
        <begin position="1"/>
        <end position="96"/>
    </location>
</feature>
<feature type="compositionally biased region" description="Basic residues" evidence="1">
    <location>
        <begin position="1"/>
        <end position="12"/>
    </location>
</feature>
<dbReference type="Proteomes" id="UP000636709">
    <property type="component" value="Unassembled WGS sequence"/>
</dbReference>
<protein>
    <submittedName>
        <fullName evidence="2">Uncharacterized protein</fullName>
    </submittedName>
</protein>
<evidence type="ECO:0000313" key="2">
    <source>
        <dbReference type="EMBL" id="KAF8663720.1"/>
    </source>
</evidence>
<accession>A0A835E1V3</accession>
<dbReference type="AlphaFoldDB" id="A0A835E1V3"/>
<reference evidence="2" key="1">
    <citation type="submission" date="2020-07" db="EMBL/GenBank/DDBJ databases">
        <title>Genome sequence and genetic diversity analysis of an under-domesticated orphan crop, white fonio (Digitaria exilis).</title>
        <authorList>
            <person name="Bennetzen J.L."/>
            <person name="Chen S."/>
            <person name="Ma X."/>
            <person name="Wang X."/>
            <person name="Yssel A.E.J."/>
            <person name="Chaluvadi S.R."/>
            <person name="Johnson M."/>
            <person name="Gangashetty P."/>
            <person name="Hamidou F."/>
            <person name="Sanogo M.D."/>
            <person name="Zwaenepoel A."/>
            <person name="Wallace J."/>
            <person name="Van De Peer Y."/>
            <person name="Van Deynze A."/>
        </authorList>
    </citation>
    <scope>NUCLEOTIDE SEQUENCE</scope>
    <source>
        <tissue evidence="2">Leaves</tissue>
    </source>
</reference>